<evidence type="ECO:0000313" key="4">
    <source>
        <dbReference type="Proteomes" id="UP001161017"/>
    </source>
</evidence>
<keyword evidence="4" id="KW-1185">Reference proteome</keyword>
<evidence type="ECO:0000256" key="2">
    <source>
        <dbReference type="SAM" id="SignalP"/>
    </source>
</evidence>
<feature type="region of interest" description="Disordered" evidence="1">
    <location>
        <begin position="226"/>
        <end position="285"/>
    </location>
</feature>
<sequence length="369" mass="38336">MVFRVILTAVILFANAIVTKAADCNTAQYRRSGDPSGQDISSALLANNDATLDNVCSVGFPPGSQTTATFNTGSLIYNITRSDPNQSLQHCHDGFNNIIQQCIVNGNYWGGTWTLDGETYTLSDQSWPDHALPTERLSSASDAQLQTQSSSSTTNGAGAGSGTSTTITTTINGSPITETFVPTTVSGVTAATTTSTSIDGVIVPLILGPLGVGWIPFVPVGGVPPVPGFPPPSPPGDGGDGGDGGDEGDNNPTVTPTTTPPTTSGTSTSSSTASSTSSAQPVSLTQTEHYQVSACGRDAAAAARTTTFTTKGGSSATMQPYPWLRAVRILDTTTTSFEYTYGGRDTYGCVPNRYGCQLRHGCYWRNEDD</sequence>
<evidence type="ECO:0000313" key="3">
    <source>
        <dbReference type="EMBL" id="MDI1487368.1"/>
    </source>
</evidence>
<feature type="chain" id="PRO_5041399559" evidence="2">
    <location>
        <begin position="22"/>
        <end position="369"/>
    </location>
</feature>
<keyword evidence="2" id="KW-0732">Signal</keyword>
<feature type="compositionally biased region" description="Pro residues" evidence="1">
    <location>
        <begin position="226"/>
        <end position="235"/>
    </location>
</feature>
<feature type="region of interest" description="Disordered" evidence="1">
    <location>
        <begin position="137"/>
        <end position="179"/>
    </location>
</feature>
<accession>A0AA43TTA2</accession>
<dbReference type="Proteomes" id="UP001161017">
    <property type="component" value="Unassembled WGS sequence"/>
</dbReference>
<feature type="compositionally biased region" description="Low complexity" evidence="1">
    <location>
        <begin position="138"/>
        <end position="179"/>
    </location>
</feature>
<organism evidence="3 4">
    <name type="scientific">Ramalina farinacea</name>
    <dbReference type="NCBI Taxonomy" id="258253"/>
    <lineage>
        <taxon>Eukaryota</taxon>
        <taxon>Fungi</taxon>
        <taxon>Dikarya</taxon>
        <taxon>Ascomycota</taxon>
        <taxon>Pezizomycotina</taxon>
        <taxon>Lecanoromycetes</taxon>
        <taxon>OSLEUM clade</taxon>
        <taxon>Lecanoromycetidae</taxon>
        <taxon>Lecanorales</taxon>
        <taxon>Lecanorineae</taxon>
        <taxon>Ramalinaceae</taxon>
        <taxon>Ramalina</taxon>
    </lineage>
</organism>
<dbReference type="EMBL" id="JAPUFD010000005">
    <property type="protein sequence ID" value="MDI1487368.1"/>
    <property type="molecule type" value="Genomic_DNA"/>
</dbReference>
<name>A0AA43TTA2_9LECA</name>
<protein>
    <submittedName>
        <fullName evidence="3">Uncharacterized protein</fullName>
    </submittedName>
</protein>
<dbReference type="AlphaFoldDB" id="A0AA43TTA2"/>
<feature type="signal peptide" evidence="2">
    <location>
        <begin position="1"/>
        <end position="21"/>
    </location>
</feature>
<gene>
    <name evidence="3" type="ORF">OHK93_006637</name>
</gene>
<feature type="compositionally biased region" description="Low complexity" evidence="1">
    <location>
        <begin position="252"/>
        <end position="283"/>
    </location>
</feature>
<reference evidence="3" key="1">
    <citation type="journal article" date="2023" name="Genome Biol. Evol.">
        <title>First Whole Genome Sequence and Flow Cytometry Genome Size Data for the Lichen-Forming Fungus Ramalina farinacea (Ascomycota).</title>
        <authorList>
            <person name="Llewellyn T."/>
            <person name="Mian S."/>
            <person name="Hill R."/>
            <person name="Leitch I.J."/>
            <person name="Gaya E."/>
        </authorList>
    </citation>
    <scope>NUCLEOTIDE SEQUENCE</scope>
    <source>
        <strain evidence="3">LIQ254RAFAR</strain>
    </source>
</reference>
<comment type="caution">
    <text evidence="3">The sequence shown here is derived from an EMBL/GenBank/DDBJ whole genome shotgun (WGS) entry which is preliminary data.</text>
</comment>
<proteinExistence type="predicted"/>
<evidence type="ECO:0000256" key="1">
    <source>
        <dbReference type="SAM" id="MobiDB-lite"/>
    </source>
</evidence>